<dbReference type="AlphaFoldDB" id="A0A2S6F9D4"/>
<proteinExistence type="predicted"/>
<dbReference type="Proteomes" id="UP000239239">
    <property type="component" value="Unassembled WGS sequence"/>
</dbReference>
<accession>A0A2S6F9D4</accession>
<dbReference type="SUPFAM" id="SSF55729">
    <property type="entry name" value="Acyl-CoA N-acyltransferases (Nat)"/>
    <property type="match status" value="1"/>
</dbReference>
<gene>
    <name evidence="1" type="ORF">C3928_00605</name>
</gene>
<dbReference type="EMBL" id="PQWY01000001">
    <property type="protein sequence ID" value="PPK34021.1"/>
    <property type="molecule type" value="Genomic_DNA"/>
</dbReference>
<dbReference type="InterPro" id="IPR000182">
    <property type="entry name" value="GNAT_dom"/>
</dbReference>
<name>A0A2S6F9D4_LEGPN</name>
<protein>
    <submittedName>
        <fullName evidence="1">N-acetyltransferase</fullName>
    </submittedName>
</protein>
<dbReference type="InterPro" id="IPR016181">
    <property type="entry name" value="Acyl_CoA_acyltransferase"/>
</dbReference>
<organism evidence="1 2">
    <name type="scientific">Legionella pneumophila</name>
    <dbReference type="NCBI Taxonomy" id="446"/>
    <lineage>
        <taxon>Bacteria</taxon>
        <taxon>Pseudomonadati</taxon>
        <taxon>Pseudomonadota</taxon>
        <taxon>Gammaproteobacteria</taxon>
        <taxon>Legionellales</taxon>
        <taxon>Legionellaceae</taxon>
        <taxon>Legionella</taxon>
    </lineage>
</organism>
<dbReference type="Gene3D" id="3.40.630.30">
    <property type="match status" value="1"/>
</dbReference>
<dbReference type="PROSITE" id="PS51186">
    <property type="entry name" value="GNAT"/>
    <property type="match status" value="1"/>
</dbReference>
<comment type="caution">
    <text evidence="1">The sequence shown here is derived from an EMBL/GenBank/DDBJ whole genome shotgun (WGS) entry which is preliminary data.</text>
</comment>
<evidence type="ECO:0000313" key="2">
    <source>
        <dbReference type="Proteomes" id="UP000239239"/>
    </source>
</evidence>
<dbReference type="RefSeq" id="WP_027228337.1">
    <property type="nucleotide sequence ID" value="NZ_CP017601.1"/>
</dbReference>
<reference evidence="1 2" key="1">
    <citation type="submission" date="2018-02" db="EMBL/GenBank/DDBJ databases">
        <title>Draft genome sequences of four Legionella pneumophila clinical strains isolated in Ontario.</title>
        <authorList>
            <person name="Fortuna A."/>
            <person name="Ramnarine R."/>
            <person name="Li A."/>
            <person name="Frantz C."/>
            <person name="Mallo G."/>
        </authorList>
    </citation>
    <scope>NUCLEOTIDE SEQUENCE [LARGE SCALE GENOMIC DNA]</scope>
    <source>
        <strain evidence="1 2">LG61</strain>
    </source>
</reference>
<evidence type="ECO:0000313" key="1">
    <source>
        <dbReference type="EMBL" id="PPK34021.1"/>
    </source>
</evidence>
<keyword evidence="1" id="KW-0808">Transferase</keyword>
<dbReference type="GO" id="GO:0016747">
    <property type="term" value="F:acyltransferase activity, transferring groups other than amino-acyl groups"/>
    <property type="evidence" value="ECO:0007669"/>
    <property type="project" value="InterPro"/>
</dbReference>
<dbReference type="Pfam" id="PF00583">
    <property type="entry name" value="Acetyltransf_1"/>
    <property type="match status" value="1"/>
</dbReference>
<sequence>MMNIRQLRAGDEANLEIFLKSHMDESMFLRSNLYHSGLSYHDKPFHGEYFASFDDTKKITGVLAHYWNGNIIVQCPDFNVLRALVDIFQKSVTREIAGILGEEQQADVVIQHLQLKHIDYSVNYPDGLYALNLQNLAMPDNQDRYQLKVAKDCDKCLLYEWIRAYQIEALGAEEGSSILKEHVESEVKSTLEGNDRWVLEENGIPVSLCGFNARLPDIVQIGPVWTPVTLRGRGYARTVVALSLSAAQKSGVSRAVLFTNNQAAVRAYQAIGFNKVGNYRLAILKKPIFLTR</sequence>
<dbReference type="OrthoDB" id="7365268at2"/>